<gene>
    <name evidence="2" type="ORF">GCM10023332_24120</name>
</gene>
<dbReference type="EMBL" id="BAABJY010000003">
    <property type="protein sequence ID" value="GAA4870723.1"/>
    <property type="molecule type" value="Genomic_DNA"/>
</dbReference>
<reference evidence="3" key="1">
    <citation type="journal article" date="2019" name="Int. J. Syst. Evol. Microbiol.">
        <title>The Global Catalogue of Microorganisms (GCM) 10K type strain sequencing project: providing services to taxonomists for standard genome sequencing and annotation.</title>
        <authorList>
            <consortium name="The Broad Institute Genomics Platform"/>
            <consortium name="The Broad Institute Genome Sequencing Center for Infectious Disease"/>
            <person name="Wu L."/>
            <person name="Ma J."/>
        </authorList>
    </citation>
    <scope>NUCLEOTIDE SEQUENCE [LARGE SCALE GENOMIC DNA]</scope>
    <source>
        <strain evidence="3">JCM 18392</strain>
    </source>
</reference>
<dbReference type="Proteomes" id="UP001501323">
    <property type="component" value="Unassembled WGS sequence"/>
</dbReference>
<feature type="transmembrane region" description="Helical" evidence="1">
    <location>
        <begin position="9"/>
        <end position="26"/>
    </location>
</feature>
<organism evidence="2 3">
    <name type="scientific">Luteimonas vadosa</name>
    <dbReference type="NCBI Taxonomy" id="1165507"/>
    <lineage>
        <taxon>Bacteria</taxon>
        <taxon>Pseudomonadati</taxon>
        <taxon>Pseudomonadota</taxon>
        <taxon>Gammaproteobacteria</taxon>
        <taxon>Lysobacterales</taxon>
        <taxon>Lysobacteraceae</taxon>
        <taxon>Luteimonas</taxon>
    </lineage>
</organism>
<keyword evidence="1" id="KW-0812">Transmembrane</keyword>
<feature type="transmembrane region" description="Helical" evidence="1">
    <location>
        <begin position="82"/>
        <end position="104"/>
    </location>
</feature>
<accession>A0ABP9E9S8</accession>
<sequence length="113" mass="12222">MTRRRSERLLAAGLAALIALFTAWFHDATQPLAAIAVFAGPPLLLLAGVLRGSRTAVFWSGVLGLFWFSHGVMLAYDRPGERALALGEVALSLLVIVAASWPGLHARFGRRDR</sequence>
<dbReference type="Pfam" id="PF09842">
    <property type="entry name" value="DUF2069"/>
    <property type="match status" value="1"/>
</dbReference>
<feature type="transmembrane region" description="Helical" evidence="1">
    <location>
        <begin position="57"/>
        <end position="76"/>
    </location>
</feature>
<name>A0ABP9E9S8_9GAMM</name>
<proteinExistence type="predicted"/>
<feature type="transmembrane region" description="Helical" evidence="1">
    <location>
        <begin position="32"/>
        <end position="50"/>
    </location>
</feature>
<dbReference type="InterPro" id="IPR018643">
    <property type="entry name" value="DUF2069_membrane"/>
</dbReference>
<evidence type="ECO:0000256" key="1">
    <source>
        <dbReference type="SAM" id="Phobius"/>
    </source>
</evidence>
<keyword evidence="1" id="KW-1133">Transmembrane helix</keyword>
<evidence type="ECO:0000313" key="3">
    <source>
        <dbReference type="Proteomes" id="UP001501323"/>
    </source>
</evidence>
<evidence type="ECO:0000313" key="2">
    <source>
        <dbReference type="EMBL" id="GAA4870723.1"/>
    </source>
</evidence>
<keyword evidence="1" id="KW-0472">Membrane</keyword>
<keyword evidence="3" id="KW-1185">Reference proteome</keyword>
<protein>
    <submittedName>
        <fullName evidence="2">DUF2069 domain-containing protein</fullName>
    </submittedName>
</protein>
<dbReference type="RefSeq" id="WP_345295793.1">
    <property type="nucleotide sequence ID" value="NZ_BAABJY010000003.1"/>
</dbReference>
<comment type="caution">
    <text evidence="2">The sequence shown here is derived from an EMBL/GenBank/DDBJ whole genome shotgun (WGS) entry which is preliminary data.</text>
</comment>